<dbReference type="GO" id="GO:0032259">
    <property type="term" value="P:methylation"/>
    <property type="evidence" value="ECO:0007669"/>
    <property type="project" value="UniProtKB-KW"/>
</dbReference>
<keyword evidence="2" id="KW-0489">Methyltransferase</keyword>
<dbReference type="EMBL" id="CEKZ01000003">
    <property type="protein sequence ID" value="CEQ02642.1"/>
    <property type="molecule type" value="Genomic_DNA"/>
</dbReference>
<dbReference type="CDD" id="cd02440">
    <property type="entry name" value="AdoMet_MTases"/>
    <property type="match status" value="1"/>
</dbReference>
<dbReference type="EC" id="2.1.1.-" evidence="2"/>
<dbReference type="SUPFAM" id="SSF53335">
    <property type="entry name" value="S-adenosyl-L-methionine-dependent methyltransferases"/>
    <property type="match status" value="1"/>
</dbReference>
<name>A0A0C7PQD2_PARSO</name>
<keyword evidence="2" id="KW-0808">Transferase</keyword>
<organism evidence="2 3">
    <name type="scientific">Paraclostridium sordellii</name>
    <name type="common">Clostridium sordellii</name>
    <dbReference type="NCBI Taxonomy" id="1505"/>
    <lineage>
        <taxon>Bacteria</taxon>
        <taxon>Bacillati</taxon>
        <taxon>Bacillota</taxon>
        <taxon>Clostridia</taxon>
        <taxon>Peptostreptococcales</taxon>
        <taxon>Peptostreptococcaceae</taxon>
        <taxon>Paraclostridium</taxon>
    </lineage>
</organism>
<sequence>MKNWFDFYDSLKNTYGAEPEHKIIEYIDLIEKGKVLDLGVGTGRNSFFLSALGYEVEGVDISKENITSYLNKAKNLGLDLKGTVMDIKNFEIKENEYSLIIVSWVLNFFRKSEIDIIIEKIKKGLKKDGIVYFSAFSILDDFYIKNLDRFCGEENTLYFEEYKTYRYYYSSKDEILNYFNSLETISIKTGMELDIDEKIEKHYHHTIEYIGKK</sequence>
<protein>
    <submittedName>
        <fullName evidence="2">Transcriptional regulator</fullName>
        <ecNumber evidence="2">2.1.1.-</ecNumber>
    </submittedName>
</protein>
<dbReference type="Pfam" id="PF03848">
    <property type="entry name" value="TehB"/>
    <property type="match status" value="1"/>
</dbReference>
<gene>
    <name evidence="2" type="primary">tehB</name>
    <name evidence="2" type="ORF">R28058_03751</name>
</gene>
<dbReference type="InterPro" id="IPR015985">
    <property type="entry name" value="TehB-like_dom"/>
</dbReference>
<evidence type="ECO:0000313" key="2">
    <source>
        <dbReference type="EMBL" id="CEQ02642.1"/>
    </source>
</evidence>
<feature type="domain" description="Tellurite resistance methyltransferase TehB-like" evidence="1">
    <location>
        <begin position="14"/>
        <end position="167"/>
    </location>
</feature>
<dbReference type="PANTHER" id="PTHR43861">
    <property type="entry name" value="TRANS-ACONITATE 2-METHYLTRANSFERASE-RELATED"/>
    <property type="match status" value="1"/>
</dbReference>
<dbReference type="Proteomes" id="UP000049127">
    <property type="component" value="Unassembled WGS sequence"/>
</dbReference>
<reference evidence="2 3" key="1">
    <citation type="submission" date="2015-01" db="EMBL/GenBank/DDBJ databases">
        <authorList>
            <person name="Aslett A.Martin."/>
            <person name="De Silva Nishadi"/>
        </authorList>
    </citation>
    <scope>NUCLEOTIDE SEQUENCE [LARGE SCALE GENOMIC DNA]</scope>
    <source>
        <strain evidence="2 3">R28058</strain>
    </source>
</reference>
<dbReference type="Gene3D" id="3.40.50.150">
    <property type="entry name" value="Vaccinia Virus protein VP39"/>
    <property type="match status" value="1"/>
</dbReference>
<dbReference type="InterPro" id="IPR029063">
    <property type="entry name" value="SAM-dependent_MTases_sf"/>
</dbReference>
<dbReference type="AlphaFoldDB" id="A0A0C7PQD2"/>
<dbReference type="GO" id="GO:0008168">
    <property type="term" value="F:methyltransferase activity"/>
    <property type="evidence" value="ECO:0007669"/>
    <property type="project" value="UniProtKB-KW"/>
</dbReference>
<evidence type="ECO:0000313" key="3">
    <source>
        <dbReference type="Proteomes" id="UP000049127"/>
    </source>
</evidence>
<proteinExistence type="predicted"/>
<evidence type="ECO:0000259" key="1">
    <source>
        <dbReference type="Pfam" id="PF03848"/>
    </source>
</evidence>
<dbReference type="RefSeq" id="WP_055341309.1">
    <property type="nucleotide sequence ID" value="NZ_CDNF01000003.1"/>
</dbReference>
<accession>A0A0C7PQD2</accession>